<accession>A0A0W0VIJ0</accession>
<evidence type="ECO:0000313" key="2">
    <source>
        <dbReference type="Proteomes" id="UP000054997"/>
    </source>
</evidence>
<gene>
    <name evidence="1" type="ORF">Llon_2110</name>
</gene>
<keyword evidence="2" id="KW-1185">Reference proteome</keyword>
<proteinExistence type="predicted"/>
<dbReference type="AlphaFoldDB" id="A0A0W0VIJ0"/>
<comment type="caution">
    <text evidence="1">The sequence shown here is derived from an EMBL/GenBank/DDBJ whole genome shotgun (WGS) entry which is preliminary data.</text>
</comment>
<dbReference type="PATRIC" id="fig|45068.5.peg.2295"/>
<dbReference type="OrthoDB" id="5635174at2"/>
<organism evidence="1 2">
    <name type="scientific">Legionella londiniensis</name>
    <dbReference type="NCBI Taxonomy" id="45068"/>
    <lineage>
        <taxon>Bacteria</taxon>
        <taxon>Pseudomonadati</taxon>
        <taxon>Pseudomonadota</taxon>
        <taxon>Gammaproteobacteria</taxon>
        <taxon>Legionellales</taxon>
        <taxon>Legionellaceae</taxon>
        <taxon>Legionella</taxon>
    </lineage>
</organism>
<dbReference type="RefSeq" id="WP_058530061.1">
    <property type="nucleotide sequence ID" value="NZ_CAAAHZ010000011.1"/>
</dbReference>
<dbReference type="EMBL" id="LNYK01000033">
    <property type="protein sequence ID" value="KTD19938.1"/>
    <property type="molecule type" value="Genomic_DNA"/>
</dbReference>
<dbReference type="STRING" id="45068.Llon_2110"/>
<dbReference type="CDD" id="cd22643">
    <property type="entry name" value="DotY_NTD"/>
    <property type="match status" value="1"/>
</dbReference>
<dbReference type="Proteomes" id="UP000054997">
    <property type="component" value="Unassembled WGS sequence"/>
</dbReference>
<evidence type="ECO:0000313" key="1">
    <source>
        <dbReference type="EMBL" id="KTD19938.1"/>
    </source>
</evidence>
<dbReference type="InterPro" id="IPR056465">
    <property type="entry name" value="DotY"/>
</dbReference>
<sequence>MRLPLVKRGTAGSNSLPTSDSLYKCMEVATKPDSARYFHTQFEQRLIDAGLKDKSGPVLNEVKKFADYIALQGSNSNPWSGDIHIPSAFHNYQEHLAKEAIKEVAVNNIDFDYAVSNQSEFLRGYSNNGQPVDGETLSSMDKIFNAWLVENDMLCNNGVIYEATAKGDIKLDSKGEPVKADPERLKSLLHHKDKGFEQYLHKKDEAIQVNVREQAYPEKRVVAEKGPEARV</sequence>
<name>A0A0W0VIJ0_9GAMM</name>
<dbReference type="InterPro" id="IPR049927">
    <property type="entry name" value="DotY_N"/>
</dbReference>
<dbReference type="Pfam" id="PF23131">
    <property type="entry name" value="DotY"/>
    <property type="match status" value="1"/>
</dbReference>
<reference evidence="1 2" key="1">
    <citation type="submission" date="2015-11" db="EMBL/GenBank/DDBJ databases">
        <title>Genomic analysis of 38 Legionella species identifies large and diverse effector repertoires.</title>
        <authorList>
            <person name="Burstein D."/>
            <person name="Amaro F."/>
            <person name="Zusman T."/>
            <person name="Lifshitz Z."/>
            <person name="Cohen O."/>
            <person name="Gilbert J.A."/>
            <person name="Pupko T."/>
            <person name="Shuman H.A."/>
            <person name="Segal G."/>
        </authorList>
    </citation>
    <scope>NUCLEOTIDE SEQUENCE [LARGE SCALE GENOMIC DNA]</scope>
    <source>
        <strain evidence="1 2">ATCC 49505</strain>
    </source>
</reference>
<protein>
    <submittedName>
        <fullName evidence="1">Substrate of the Dot/Icm secretion system</fullName>
    </submittedName>
</protein>